<evidence type="ECO:0000256" key="1">
    <source>
        <dbReference type="SAM" id="Phobius"/>
    </source>
</evidence>
<dbReference type="EMBL" id="MGEP01000019">
    <property type="protein sequence ID" value="OGL87335.1"/>
    <property type="molecule type" value="Genomic_DNA"/>
</dbReference>
<dbReference type="InterPro" id="IPR029057">
    <property type="entry name" value="PRTase-like"/>
</dbReference>
<evidence type="ECO:0008006" key="4">
    <source>
        <dbReference type="Google" id="ProtNLM"/>
    </source>
</evidence>
<sequence>MAKLYHTALDQHYQTPDGVREYAIIGVSMSLAPIVGIVGYLAKCPIVAIVPETRSENQLLRIIGNPIPGCRYAMIDDTIMTGQTISQALERWVRQGFPIDLILAFCDRQEGGIPYIKKAITRLSREVGIKLEVTIRCLTTRKEMLDTLKDEGLLSIADHRRGMKGAIAA</sequence>
<feature type="transmembrane region" description="Helical" evidence="1">
    <location>
        <begin position="22"/>
        <end position="42"/>
    </location>
</feature>
<proteinExistence type="predicted"/>
<protein>
    <recommendedName>
        <fullName evidence="4">Phosphoribosyltransferase domain-containing protein</fullName>
    </recommendedName>
</protein>
<dbReference type="Proteomes" id="UP000178723">
    <property type="component" value="Unassembled WGS sequence"/>
</dbReference>
<accession>A0A1F7VA58</accession>
<evidence type="ECO:0000313" key="3">
    <source>
        <dbReference type="Proteomes" id="UP000178723"/>
    </source>
</evidence>
<evidence type="ECO:0000313" key="2">
    <source>
        <dbReference type="EMBL" id="OGL87335.1"/>
    </source>
</evidence>
<gene>
    <name evidence="2" type="ORF">A3I40_03980</name>
</gene>
<name>A0A1F7VA58_9BACT</name>
<dbReference type="SUPFAM" id="SSF53271">
    <property type="entry name" value="PRTase-like"/>
    <property type="match status" value="1"/>
</dbReference>
<dbReference type="Gene3D" id="3.40.50.2020">
    <property type="match status" value="1"/>
</dbReference>
<keyword evidence="1" id="KW-0812">Transmembrane</keyword>
<keyword evidence="1" id="KW-0472">Membrane</keyword>
<organism evidence="2 3">
    <name type="scientific">Candidatus Uhrbacteria bacterium RIFCSPLOWO2_02_FULL_48_12</name>
    <dbReference type="NCBI Taxonomy" id="1802407"/>
    <lineage>
        <taxon>Bacteria</taxon>
        <taxon>Candidatus Uhriibacteriota</taxon>
    </lineage>
</organism>
<dbReference type="STRING" id="1802407.A3I40_03980"/>
<comment type="caution">
    <text evidence="2">The sequence shown here is derived from an EMBL/GenBank/DDBJ whole genome shotgun (WGS) entry which is preliminary data.</text>
</comment>
<keyword evidence="1" id="KW-1133">Transmembrane helix</keyword>
<reference evidence="2 3" key="1">
    <citation type="journal article" date="2016" name="Nat. Commun.">
        <title>Thousands of microbial genomes shed light on interconnected biogeochemical processes in an aquifer system.</title>
        <authorList>
            <person name="Anantharaman K."/>
            <person name="Brown C.T."/>
            <person name="Hug L.A."/>
            <person name="Sharon I."/>
            <person name="Castelle C.J."/>
            <person name="Probst A.J."/>
            <person name="Thomas B.C."/>
            <person name="Singh A."/>
            <person name="Wilkins M.J."/>
            <person name="Karaoz U."/>
            <person name="Brodie E.L."/>
            <person name="Williams K.H."/>
            <person name="Hubbard S.S."/>
            <person name="Banfield J.F."/>
        </authorList>
    </citation>
    <scope>NUCLEOTIDE SEQUENCE [LARGE SCALE GENOMIC DNA]</scope>
</reference>
<dbReference type="AlphaFoldDB" id="A0A1F7VA58"/>